<comment type="caution">
    <text evidence="1">The sequence shown here is derived from an EMBL/GenBank/DDBJ whole genome shotgun (WGS) entry which is preliminary data.</text>
</comment>
<dbReference type="EMBL" id="BKCJ010000214">
    <property type="protein sequence ID" value="GEU31055.1"/>
    <property type="molecule type" value="Genomic_DNA"/>
</dbReference>
<organism evidence="1">
    <name type="scientific">Tanacetum cinerariifolium</name>
    <name type="common">Dalmatian daisy</name>
    <name type="synonym">Chrysanthemum cinerariifolium</name>
    <dbReference type="NCBI Taxonomy" id="118510"/>
    <lineage>
        <taxon>Eukaryota</taxon>
        <taxon>Viridiplantae</taxon>
        <taxon>Streptophyta</taxon>
        <taxon>Embryophyta</taxon>
        <taxon>Tracheophyta</taxon>
        <taxon>Spermatophyta</taxon>
        <taxon>Magnoliopsida</taxon>
        <taxon>eudicotyledons</taxon>
        <taxon>Gunneridae</taxon>
        <taxon>Pentapetalae</taxon>
        <taxon>asterids</taxon>
        <taxon>campanulids</taxon>
        <taxon>Asterales</taxon>
        <taxon>Asteraceae</taxon>
        <taxon>Asteroideae</taxon>
        <taxon>Anthemideae</taxon>
        <taxon>Anthemidinae</taxon>
        <taxon>Tanacetum</taxon>
    </lineage>
</organism>
<proteinExistence type="predicted"/>
<evidence type="ECO:0000313" key="1">
    <source>
        <dbReference type="EMBL" id="GEU31055.1"/>
    </source>
</evidence>
<accession>A0A6L2J522</accession>
<gene>
    <name evidence="1" type="ORF">Tci_003033</name>
</gene>
<dbReference type="AlphaFoldDB" id="A0A6L2J522"/>
<protein>
    <submittedName>
        <fullName evidence="1">Ribonuclease H-like domain-containing protein</fullName>
    </submittedName>
</protein>
<reference evidence="1" key="1">
    <citation type="journal article" date="2019" name="Sci. Rep.">
        <title>Draft genome of Tanacetum cinerariifolium, the natural source of mosquito coil.</title>
        <authorList>
            <person name="Yamashiro T."/>
            <person name="Shiraishi A."/>
            <person name="Satake H."/>
            <person name="Nakayama K."/>
        </authorList>
    </citation>
    <scope>NUCLEOTIDE SEQUENCE</scope>
</reference>
<sequence length="337" mass="38815">MGIPNERQLKFNSIKDAKQLLEAVEKRFGENAATKKTQRNLLKQQYENFTASSSEILDQTFDRLQKLKNKADLDTISIDDLYKNIKVYEPEVKGISSLSSSTQNMDFVFSLNNNTSSTSGAVNTANRERSLLLMAMRLLVLVRPMWSVITATRGDILLRSAELQEIKTTSTKKAQEGVCLWKLLLPNLWCHVMDLVDMTRVIRHKKGLIMRSWLSHLQVLTQRNFMPPTPDLSFTDLDEFVNKHVVENYKAKSSKEEPKAVRKNNDALIIKEWVLDNEKEDVSQPKIEKKTVRPSIFKKQFVKSKQQEKTARKSVKQVEHHWQTLTVLEAIKEIGTI</sequence>
<name>A0A6L2J522_TANCI</name>